<dbReference type="GO" id="GO:0030527">
    <property type="term" value="F:structural constituent of chromatin"/>
    <property type="evidence" value="ECO:0007669"/>
    <property type="project" value="InterPro"/>
</dbReference>
<dbReference type="SMART" id="SM00411">
    <property type="entry name" value="BHL"/>
    <property type="match status" value="1"/>
</dbReference>
<dbReference type="AlphaFoldDB" id="A0A1Q2HQ99"/>
<gene>
    <name evidence="4" type="ORF">L21SP3_01259</name>
</gene>
<dbReference type="Proteomes" id="UP000188273">
    <property type="component" value="Chromosome"/>
</dbReference>
<dbReference type="OrthoDB" id="9799835at2"/>
<dbReference type="PANTHER" id="PTHR33175">
    <property type="entry name" value="DNA-BINDING PROTEIN HU"/>
    <property type="match status" value="1"/>
</dbReference>
<dbReference type="Pfam" id="PF00216">
    <property type="entry name" value="Bac_DNA_binding"/>
    <property type="match status" value="1"/>
</dbReference>
<dbReference type="InterPro" id="IPR010992">
    <property type="entry name" value="IHF-like_DNA-bd_dom_sf"/>
</dbReference>
<evidence type="ECO:0000313" key="5">
    <source>
        <dbReference type="Proteomes" id="UP000188273"/>
    </source>
</evidence>
<dbReference type="CDD" id="cd13836">
    <property type="entry name" value="IHF_B"/>
    <property type="match status" value="1"/>
</dbReference>
<evidence type="ECO:0000256" key="1">
    <source>
        <dbReference type="ARBA" id="ARBA00010529"/>
    </source>
</evidence>
<keyword evidence="2" id="KW-0238">DNA-binding</keyword>
<accession>A0A1Q2HQ99</accession>
<proteinExistence type="inferred from homology"/>
<keyword evidence="5" id="KW-1185">Reference proteome</keyword>
<dbReference type="EMBL" id="CP019633">
    <property type="protein sequence ID" value="AQQ09454.1"/>
    <property type="molecule type" value="Genomic_DNA"/>
</dbReference>
<name>A0A1Q2HQ99_9BACT</name>
<dbReference type="PRINTS" id="PR01727">
    <property type="entry name" value="DNABINDINGHU"/>
</dbReference>
<dbReference type="PANTHER" id="PTHR33175:SF2">
    <property type="entry name" value="INTEGRATION HOST FACTOR SUBUNIT ALPHA"/>
    <property type="match status" value="1"/>
</dbReference>
<dbReference type="STRING" id="1940790.L21SP3_01259"/>
<dbReference type="InterPro" id="IPR000119">
    <property type="entry name" value="Hist_DNA-bd"/>
</dbReference>
<evidence type="ECO:0000256" key="2">
    <source>
        <dbReference type="ARBA" id="ARBA00023125"/>
    </source>
</evidence>
<dbReference type="SUPFAM" id="SSF47729">
    <property type="entry name" value="IHF-like DNA-binding proteins"/>
    <property type="match status" value="1"/>
</dbReference>
<dbReference type="RefSeq" id="WP_077540050.1">
    <property type="nucleotide sequence ID" value="NZ_CP019633.1"/>
</dbReference>
<reference evidence="5" key="1">
    <citation type="submission" date="2017-02" db="EMBL/GenBank/DDBJ databases">
        <title>Comparative genomics and description of representatives of a novel lineage of planctomycetes thriving in anoxic sediments.</title>
        <authorList>
            <person name="Spring S."/>
            <person name="Bunk B."/>
            <person name="Sproer C."/>
            <person name="Klenk H.-P."/>
        </authorList>
    </citation>
    <scope>NUCLEOTIDE SEQUENCE [LARGE SCALE GENOMIC DNA]</scope>
    <source>
        <strain evidence="5">L21-RPul-D3</strain>
    </source>
</reference>
<dbReference type="KEGG" id="pbu:L21SP3_01259"/>
<comment type="similarity">
    <text evidence="1 3">Belongs to the bacterial histone-like protein family.</text>
</comment>
<dbReference type="Gene3D" id="4.10.520.10">
    <property type="entry name" value="IHF-like DNA-binding proteins"/>
    <property type="match status" value="1"/>
</dbReference>
<protein>
    <recommendedName>
        <fullName evidence="6">Integration host factor subunit beta</fullName>
    </recommendedName>
</protein>
<evidence type="ECO:0000256" key="3">
    <source>
        <dbReference type="RuleBase" id="RU003939"/>
    </source>
</evidence>
<evidence type="ECO:0008006" key="6">
    <source>
        <dbReference type="Google" id="ProtNLM"/>
    </source>
</evidence>
<evidence type="ECO:0000313" key="4">
    <source>
        <dbReference type="EMBL" id="AQQ09454.1"/>
    </source>
</evidence>
<dbReference type="GO" id="GO:0005829">
    <property type="term" value="C:cytosol"/>
    <property type="evidence" value="ECO:0007669"/>
    <property type="project" value="TreeGrafter"/>
</dbReference>
<sequence length="95" mass="10972">MNTVTKKELIDRIAEKTGEKRVAVKVVVQTFLDEIVEELEQGNRLEFRDFGVFETKNRAHRVAQNPKTLEKVQVPSKRTVKFKPGRMMKNKVSGD</sequence>
<dbReference type="GO" id="GO:0003677">
    <property type="term" value="F:DNA binding"/>
    <property type="evidence" value="ECO:0007669"/>
    <property type="project" value="UniProtKB-KW"/>
</dbReference>
<organism evidence="4 5">
    <name type="scientific">Sedimentisphaera cyanobacteriorum</name>
    <dbReference type="NCBI Taxonomy" id="1940790"/>
    <lineage>
        <taxon>Bacteria</taxon>
        <taxon>Pseudomonadati</taxon>
        <taxon>Planctomycetota</taxon>
        <taxon>Phycisphaerae</taxon>
        <taxon>Sedimentisphaerales</taxon>
        <taxon>Sedimentisphaeraceae</taxon>
        <taxon>Sedimentisphaera</taxon>
    </lineage>
</organism>